<organism evidence="3 4">
    <name type="scientific">Romanomermis culicivorax</name>
    <name type="common">Nematode worm</name>
    <dbReference type="NCBI Taxonomy" id="13658"/>
    <lineage>
        <taxon>Eukaryota</taxon>
        <taxon>Metazoa</taxon>
        <taxon>Ecdysozoa</taxon>
        <taxon>Nematoda</taxon>
        <taxon>Enoplea</taxon>
        <taxon>Dorylaimia</taxon>
        <taxon>Mermithida</taxon>
        <taxon>Mermithoidea</taxon>
        <taxon>Mermithidae</taxon>
        <taxon>Romanomermis</taxon>
    </lineage>
</organism>
<evidence type="ECO:0000313" key="3">
    <source>
        <dbReference type="Proteomes" id="UP000887565"/>
    </source>
</evidence>
<keyword evidence="1" id="KW-0347">Helicase</keyword>
<evidence type="ECO:0000313" key="4">
    <source>
        <dbReference type="WBParaSite" id="nRc.2.0.1.t34788-RA"/>
    </source>
</evidence>
<name>A0A915KA48_ROMCU</name>
<accession>A0A915KA48</accession>
<dbReference type="GO" id="GO:0000723">
    <property type="term" value="P:telomere maintenance"/>
    <property type="evidence" value="ECO:0007669"/>
    <property type="project" value="InterPro"/>
</dbReference>
<dbReference type="GO" id="GO:0016787">
    <property type="term" value="F:hydrolase activity"/>
    <property type="evidence" value="ECO:0007669"/>
    <property type="project" value="UniProtKB-KW"/>
</dbReference>
<dbReference type="InterPro" id="IPR027417">
    <property type="entry name" value="P-loop_NTPase"/>
</dbReference>
<reference evidence="4" key="1">
    <citation type="submission" date="2022-11" db="UniProtKB">
        <authorList>
            <consortium name="WormBaseParasite"/>
        </authorList>
    </citation>
    <scope>IDENTIFICATION</scope>
</reference>
<feature type="domain" description="DNA helicase Pif1-like DEAD-box helicase" evidence="2">
    <location>
        <begin position="2"/>
        <end position="114"/>
    </location>
</feature>
<comment type="cofactor">
    <cofactor evidence="1">
        <name>Mg(2+)</name>
        <dbReference type="ChEBI" id="CHEBI:18420"/>
    </cofactor>
</comment>
<keyword evidence="1" id="KW-0227">DNA damage</keyword>
<dbReference type="GO" id="GO:0006310">
    <property type="term" value="P:DNA recombination"/>
    <property type="evidence" value="ECO:0007669"/>
    <property type="project" value="UniProtKB-KW"/>
</dbReference>
<keyword evidence="1" id="KW-0233">DNA recombination</keyword>
<protein>
    <recommendedName>
        <fullName evidence="1">ATP-dependent DNA helicase</fullName>
        <ecNumber evidence="1">5.6.2.3</ecNumber>
    </recommendedName>
</protein>
<keyword evidence="1" id="KW-0067">ATP-binding</keyword>
<dbReference type="WBParaSite" id="nRc.2.0.1.t34788-RA">
    <property type="protein sequence ID" value="nRc.2.0.1.t34788-RA"/>
    <property type="gene ID" value="nRc.2.0.1.g34788"/>
</dbReference>
<keyword evidence="1" id="KW-0378">Hydrolase</keyword>
<dbReference type="EC" id="5.6.2.3" evidence="1"/>
<dbReference type="Pfam" id="PF05970">
    <property type="entry name" value="PIF1"/>
    <property type="match status" value="1"/>
</dbReference>
<keyword evidence="1" id="KW-0547">Nucleotide-binding</keyword>
<evidence type="ECO:0000256" key="1">
    <source>
        <dbReference type="RuleBase" id="RU363044"/>
    </source>
</evidence>
<proteinExistence type="inferred from homology"/>
<dbReference type="AlphaFoldDB" id="A0A915KA48"/>
<keyword evidence="3" id="KW-1185">Reference proteome</keyword>
<comment type="catalytic activity">
    <reaction evidence="1">
        <text>ATP + H2O = ADP + phosphate + H(+)</text>
        <dbReference type="Rhea" id="RHEA:13065"/>
        <dbReference type="ChEBI" id="CHEBI:15377"/>
        <dbReference type="ChEBI" id="CHEBI:15378"/>
        <dbReference type="ChEBI" id="CHEBI:30616"/>
        <dbReference type="ChEBI" id="CHEBI:43474"/>
        <dbReference type="ChEBI" id="CHEBI:456216"/>
        <dbReference type="EC" id="5.6.2.3"/>
    </reaction>
</comment>
<dbReference type="Gene3D" id="3.40.50.300">
    <property type="entry name" value="P-loop containing nucleotide triphosphate hydrolases"/>
    <property type="match status" value="1"/>
</dbReference>
<dbReference type="InterPro" id="IPR010285">
    <property type="entry name" value="DNA_helicase_pif1-like_DEAD"/>
</dbReference>
<evidence type="ECO:0000259" key="2">
    <source>
        <dbReference type="Pfam" id="PF05970"/>
    </source>
</evidence>
<keyword evidence="1" id="KW-0234">DNA repair</keyword>
<dbReference type="PANTHER" id="PTHR10492">
    <property type="match status" value="1"/>
</dbReference>
<dbReference type="Proteomes" id="UP000887565">
    <property type="component" value="Unplaced"/>
</dbReference>
<comment type="similarity">
    <text evidence="1">Belongs to the helicase family.</text>
</comment>
<dbReference type="GO" id="GO:0005524">
    <property type="term" value="F:ATP binding"/>
    <property type="evidence" value="ECO:0007669"/>
    <property type="project" value="UniProtKB-KW"/>
</dbReference>
<dbReference type="GO" id="GO:0006281">
    <property type="term" value="P:DNA repair"/>
    <property type="evidence" value="ECO:0007669"/>
    <property type="project" value="UniProtKB-KW"/>
</dbReference>
<dbReference type="GO" id="GO:0043139">
    <property type="term" value="F:5'-3' DNA helicase activity"/>
    <property type="evidence" value="ECO:0007669"/>
    <property type="project" value="UniProtKB-EC"/>
</dbReference>
<sequence>MACTSTGIAARLLMSAQAANSTFLIMNDIRPIQPSTMVLESVNAQKLCSMSLFIMDKISMLHRNAFEYFDGIMQSIQYWDAKPQPFNGIVFLIGGEFKQLLPVVPSGLIQNQIHDSSRLLTVGGIQLGGQLYDEHCPYMSYISLFPMPLSFLSTPHNTYVKLGQFLVKAGTRHPGQLCSVQPLSDEQDRDIIARNMDAGDDTGVIIKAMIDFLGISGIKALYKLYPNHSSDSCLDSSAKEFTYKHQKLKCKIFLLLKWFQGAVNVDAFNGGIHNIHLSIHTVIIIGNKRDLKAAKVIMIEQTTLYNHLSSSKNLVLLHHLLNPLELLMFQLQKKKLRPSDAIFYALTPKMPLSVKNECNIPTASTAVEREDEDVILGMDQDTIFK</sequence>